<dbReference type="AlphaFoldDB" id="A0A2I2GD71"/>
<dbReference type="EMBL" id="MSFO01000003">
    <property type="protein sequence ID" value="PLB50801.1"/>
    <property type="molecule type" value="Genomic_DNA"/>
</dbReference>
<evidence type="ECO:0000313" key="3">
    <source>
        <dbReference type="EMBL" id="PLB50801.1"/>
    </source>
</evidence>
<reference evidence="3 4" key="1">
    <citation type="submission" date="2016-12" db="EMBL/GenBank/DDBJ databases">
        <title>The genomes of Aspergillus section Nigri reveals drivers in fungal speciation.</title>
        <authorList>
            <consortium name="DOE Joint Genome Institute"/>
            <person name="Vesth T.C."/>
            <person name="Nybo J."/>
            <person name="Theobald S."/>
            <person name="Brandl J."/>
            <person name="Frisvad J.C."/>
            <person name="Nielsen K.F."/>
            <person name="Lyhne E.K."/>
            <person name="Kogle M.E."/>
            <person name="Kuo A."/>
            <person name="Riley R."/>
            <person name="Clum A."/>
            <person name="Nolan M."/>
            <person name="Lipzen A."/>
            <person name="Salamov A."/>
            <person name="Henrissat B."/>
            <person name="Wiebenga A."/>
            <person name="De Vries R.P."/>
            <person name="Grigoriev I.V."/>
            <person name="Mortensen U.H."/>
            <person name="Andersen M.R."/>
            <person name="Baker S.E."/>
        </authorList>
    </citation>
    <scope>NUCLEOTIDE SEQUENCE [LARGE SCALE GENOMIC DNA]</scope>
    <source>
        <strain evidence="3 4">IBT 23096</strain>
    </source>
</reference>
<gene>
    <name evidence="3" type="ORF">P170DRAFT_474357</name>
</gene>
<protein>
    <recommendedName>
        <fullName evidence="5">Tat pathway signal sequence</fullName>
    </recommendedName>
</protein>
<dbReference type="Pfam" id="PF11807">
    <property type="entry name" value="UstYa"/>
    <property type="match status" value="1"/>
</dbReference>
<dbReference type="RefSeq" id="XP_024706103.1">
    <property type="nucleotide sequence ID" value="XM_024853128.1"/>
</dbReference>
<dbReference type="VEuPathDB" id="FungiDB:P170DRAFT_474357"/>
<comment type="pathway">
    <text evidence="1">Mycotoxin biosynthesis.</text>
</comment>
<dbReference type="InterPro" id="IPR021765">
    <property type="entry name" value="UstYa-like"/>
</dbReference>
<evidence type="ECO:0000313" key="4">
    <source>
        <dbReference type="Proteomes" id="UP000234275"/>
    </source>
</evidence>
<dbReference type="Proteomes" id="UP000234275">
    <property type="component" value="Unassembled WGS sequence"/>
</dbReference>
<proteinExistence type="inferred from homology"/>
<comment type="caution">
    <text evidence="3">The sequence shown here is derived from an EMBL/GenBank/DDBJ whole genome shotgun (WGS) entry which is preliminary data.</text>
</comment>
<name>A0A2I2GD71_9EURO</name>
<dbReference type="PANTHER" id="PTHR33365">
    <property type="entry name" value="YALI0B05434P"/>
    <property type="match status" value="1"/>
</dbReference>
<evidence type="ECO:0000256" key="1">
    <source>
        <dbReference type="ARBA" id="ARBA00004685"/>
    </source>
</evidence>
<organism evidence="3 4">
    <name type="scientific">Aspergillus steynii IBT 23096</name>
    <dbReference type="NCBI Taxonomy" id="1392250"/>
    <lineage>
        <taxon>Eukaryota</taxon>
        <taxon>Fungi</taxon>
        <taxon>Dikarya</taxon>
        <taxon>Ascomycota</taxon>
        <taxon>Pezizomycotina</taxon>
        <taxon>Eurotiomycetes</taxon>
        <taxon>Eurotiomycetidae</taxon>
        <taxon>Eurotiales</taxon>
        <taxon>Aspergillaceae</taxon>
        <taxon>Aspergillus</taxon>
        <taxon>Aspergillus subgen. Circumdati</taxon>
    </lineage>
</organism>
<dbReference type="STRING" id="1392250.A0A2I2GD71"/>
<dbReference type="PANTHER" id="PTHR33365:SF4">
    <property type="entry name" value="CYCLOCHLOROTINE BIOSYNTHESIS PROTEIN O"/>
    <property type="match status" value="1"/>
</dbReference>
<dbReference type="GeneID" id="36560826"/>
<evidence type="ECO:0000256" key="2">
    <source>
        <dbReference type="ARBA" id="ARBA00035112"/>
    </source>
</evidence>
<keyword evidence="4" id="KW-1185">Reference proteome</keyword>
<accession>A0A2I2GD71</accession>
<comment type="similarity">
    <text evidence="2">Belongs to the ustYa family.</text>
</comment>
<evidence type="ECO:0008006" key="5">
    <source>
        <dbReference type="Google" id="ProtNLM"/>
    </source>
</evidence>
<sequence>MTPASDTYETGFETELEPSRKAMSLKRIQFYGGILVNESGEFDLNLNLNGPRYTGHPTRELDAAWDELVGNYVTLNDQEAARINGEISKENGHFFVVPHVQHSLHCVNYLRKALYPKFYPTIHEVKETVPNYWTHIDHCIETLRETIQCNMDMTPVPHVWFEKKNMYIANTQLVHTCRDFEALQRWEKDWEEQVKQRNNA</sequence>
<dbReference type="GO" id="GO:0043386">
    <property type="term" value="P:mycotoxin biosynthetic process"/>
    <property type="evidence" value="ECO:0007669"/>
    <property type="project" value="InterPro"/>
</dbReference>
<dbReference type="OrthoDB" id="3687641at2759"/>